<comment type="caution">
    <text evidence="2">The sequence shown here is derived from an EMBL/GenBank/DDBJ whole genome shotgun (WGS) entry which is preliminary data.</text>
</comment>
<evidence type="ECO:0000313" key="3">
    <source>
        <dbReference type="Proteomes" id="UP001230504"/>
    </source>
</evidence>
<dbReference type="EMBL" id="JAHLJV010000001">
    <property type="protein sequence ID" value="KAK1600150.1"/>
    <property type="molecule type" value="Genomic_DNA"/>
</dbReference>
<feature type="signal peptide" evidence="1">
    <location>
        <begin position="1"/>
        <end position="21"/>
    </location>
</feature>
<dbReference type="GeneID" id="85449464"/>
<protein>
    <recommendedName>
        <fullName evidence="4">Secreted protein</fullName>
    </recommendedName>
</protein>
<accession>A0AAD8QCS3</accession>
<dbReference type="RefSeq" id="XP_060420646.1">
    <property type="nucleotide sequence ID" value="XM_060565224.1"/>
</dbReference>
<dbReference type="Proteomes" id="UP001230504">
    <property type="component" value="Unassembled WGS sequence"/>
</dbReference>
<reference evidence="2" key="1">
    <citation type="submission" date="2021-06" db="EMBL/GenBank/DDBJ databases">
        <title>Comparative genomics, transcriptomics and evolutionary studies reveal genomic signatures of adaptation to plant cell wall in hemibiotrophic fungi.</title>
        <authorList>
            <consortium name="DOE Joint Genome Institute"/>
            <person name="Baroncelli R."/>
            <person name="Diaz J.F."/>
            <person name="Benocci T."/>
            <person name="Peng M."/>
            <person name="Battaglia E."/>
            <person name="Haridas S."/>
            <person name="Andreopoulos W."/>
            <person name="Labutti K."/>
            <person name="Pangilinan J."/>
            <person name="Floch G.L."/>
            <person name="Makela M.R."/>
            <person name="Henrissat B."/>
            <person name="Grigoriev I.V."/>
            <person name="Crouch J.A."/>
            <person name="De Vries R.P."/>
            <person name="Sukno S.A."/>
            <person name="Thon M.R."/>
        </authorList>
    </citation>
    <scope>NUCLEOTIDE SEQUENCE</scope>
    <source>
        <strain evidence="2">CBS 125086</strain>
    </source>
</reference>
<dbReference type="AlphaFoldDB" id="A0AAD8QCS3"/>
<organism evidence="2 3">
    <name type="scientific">Colletotrichum navitas</name>
    <dbReference type="NCBI Taxonomy" id="681940"/>
    <lineage>
        <taxon>Eukaryota</taxon>
        <taxon>Fungi</taxon>
        <taxon>Dikarya</taxon>
        <taxon>Ascomycota</taxon>
        <taxon>Pezizomycotina</taxon>
        <taxon>Sordariomycetes</taxon>
        <taxon>Hypocreomycetidae</taxon>
        <taxon>Glomerellales</taxon>
        <taxon>Glomerellaceae</taxon>
        <taxon>Colletotrichum</taxon>
        <taxon>Colletotrichum graminicola species complex</taxon>
    </lineage>
</organism>
<keyword evidence="1" id="KW-0732">Signal</keyword>
<feature type="chain" id="PRO_5042264349" description="Secreted protein" evidence="1">
    <location>
        <begin position="22"/>
        <end position="140"/>
    </location>
</feature>
<gene>
    <name evidence="2" type="ORF">LY79DRAFT_9279</name>
</gene>
<evidence type="ECO:0008006" key="4">
    <source>
        <dbReference type="Google" id="ProtNLM"/>
    </source>
</evidence>
<sequence>MRWKMWCMCACVRACLMRLAPRDIGPVCLSVCLSICLPAEDLFSSLVLHHGGAALGASRLCLCGRVWGGDEDLRPPLVSVPLRGSSIADGGDGEAQYCSGVEGWDGRVRKTAKREACRVGVCVCFSSTLAPEAPLTETIL</sequence>
<evidence type="ECO:0000256" key="1">
    <source>
        <dbReference type="SAM" id="SignalP"/>
    </source>
</evidence>
<name>A0AAD8QCS3_9PEZI</name>
<evidence type="ECO:0000313" key="2">
    <source>
        <dbReference type="EMBL" id="KAK1600150.1"/>
    </source>
</evidence>
<proteinExistence type="predicted"/>
<keyword evidence="3" id="KW-1185">Reference proteome</keyword>